<comment type="subcellular location">
    <subcellularLocation>
        <location evidence="1">Bacterial flagellum</location>
    </subcellularLocation>
    <subcellularLocation>
        <location evidence="2">Secreted</location>
    </subcellularLocation>
</comment>
<name>A0ABT8DTM3_9BURK</name>
<accession>A0ABT8DTM3</accession>
<proteinExistence type="inferred from homology"/>
<dbReference type="Proteomes" id="UP001228044">
    <property type="component" value="Unassembled WGS sequence"/>
</dbReference>
<reference evidence="6 7" key="1">
    <citation type="submission" date="2023-06" db="EMBL/GenBank/DDBJ databases">
        <title>Pelomonas sp. PFR6 16S ribosomal RNA gene Genome sequencing and assembly.</title>
        <authorList>
            <person name="Woo H."/>
        </authorList>
    </citation>
    <scope>NUCLEOTIDE SEQUENCE [LARGE SCALE GENOMIC DNA]</scope>
    <source>
        <strain evidence="6 7">PFR6</strain>
    </source>
</reference>
<dbReference type="Pfam" id="PF00669">
    <property type="entry name" value="Flagellin_N"/>
    <property type="match status" value="1"/>
</dbReference>
<dbReference type="InterPro" id="IPR001492">
    <property type="entry name" value="Flagellin"/>
</dbReference>
<evidence type="ECO:0000256" key="2">
    <source>
        <dbReference type="ARBA" id="ARBA00004613"/>
    </source>
</evidence>
<keyword evidence="6" id="KW-0966">Cell projection</keyword>
<dbReference type="PANTHER" id="PTHR42792">
    <property type="entry name" value="FLAGELLIN"/>
    <property type="match status" value="1"/>
</dbReference>
<dbReference type="NCBIfam" id="TIGR02550">
    <property type="entry name" value="flagell_flgL"/>
    <property type="match status" value="1"/>
</dbReference>
<dbReference type="InterPro" id="IPR001029">
    <property type="entry name" value="Flagellin_N"/>
</dbReference>
<gene>
    <name evidence="6" type="primary">flgL</name>
    <name evidence="6" type="ORF">QWJ38_14735</name>
</gene>
<keyword evidence="4" id="KW-0975">Bacterial flagellum</keyword>
<sequence>MRIASTQFHAIMNSSLQTANTGLAHVIEQMSSGQRVQRPSDDTIASMRLSRLSREEAAMSQYQDNIGALRSRLRNNETLLTSLNQDMLQVRDLLVWAADGANTPADMAAMASSLESLRDSLLHTANSRDSEGHFLFSGTFTDRPPIPAVSDALATPPITAFVYAGNMATQEVAVGPGVTVPANVTLEEMAALVKQLDTLATNLKGPPLMSAAAAQPQVAATLNLLDTTMNSVTSKIGSLGGLQTVLQTLEDNQAAVSLSNKQASLTLGQLDYGEAAVRLNSYTIAVQATQKAYGRVSNLSLFDVL</sequence>
<keyword evidence="6" id="KW-0969">Cilium</keyword>
<organism evidence="6 7">
    <name type="scientific">Roseateles violae</name>
    <dbReference type="NCBI Taxonomy" id="3058042"/>
    <lineage>
        <taxon>Bacteria</taxon>
        <taxon>Pseudomonadati</taxon>
        <taxon>Pseudomonadota</taxon>
        <taxon>Betaproteobacteria</taxon>
        <taxon>Burkholderiales</taxon>
        <taxon>Sphaerotilaceae</taxon>
        <taxon>Roseateles</taxon>
    </lineage>
</organism>
<comment type="similarity">
    <text evidence="3">Belongs to the bacterial flagellin family.</text>
</comment>
<evidence type="ECO:0000313" key="6">
    <source>
        <dbReference type="EMBL" id="MDN3921547.1"/>
    </source>
</evidence>
<evidence type="ECO:0000256" key="1">
    <source>
        <dbReference type="ARBA" id="ARBA00004365"/>
    </source>
</evidence>
<evidence type="ECO:0000313" key="7">
    <source>
        <dbReference type="Proteomes" id="UP001228044"/>
    </source>
</evidence>
<dbReference type="Gene3D" id="1.20.1330.10">
    <property type="entry name" value="f41 fragment of flagellin, N-terminal domain"/>
    <property type="match status" value="1"/>
</dbReference>
<keyword evidence="6" id="KW-0282">Flagellum</keyword>
<protein>
    <submittedName>
        <fullName evidence="6">Flagellar hook-associated protein FlgL</fullName>
    </submittedName>
</protein>
<evidence type="ECO:0000259" key="5">
    <source>
        <dbReference type="Pfam" id="PF00669"/>
    </source>
</evidence>
<keyword evidence="7" id="KW-1185">Reference proteome</keyword>
<dbReference type="PANTHER" id="PTHR42792:SF1">
    <property type="entry name" value="FLAGELLAR HOOK-ASSOCIATED PROTEIN 3"/>
    <property type="match status" value="1"/>
</dbReference>
<dbReference type="SUPFAM" id="SSF64518">
    <property type="entry name" value="Phase 1 flagellin"/>
    <property type="match status" value="1"/>
</dbReference>
<evidence type="ECO:0000256" key="4">
    <source>
        <dbReference type="ARBA" id="ARBA00023143"/>
    </source>
</evidence>
<dbReference type="EMBL" id="JAUHHC010000004">
    <property type="protein sequence ID" value="MDN3921547.1"/>
    <property type="molecule type" value="Genomic_DNA"/>
</dbReference>
<dbReference type="InterPro" id="IPR013384">
    <property type="entry name" value="Flagell_FlgL"/>
</dbReference>
<evidence type="ECO:0000256" key="3">
    <source>
        <dbReference type="ARBA" id="ARBA00005709"/>
    </source>
</evidence>
<dbReference type="RefSeq" id="WP_290359870.1">
    <property type="nucleotide sequence ID" value="NZ_JAUHHC010000004.1"/>
</dbReference>
<comment type="caution">
    <text evidence="6">The sequence shown here is derived from an EMBL/GenBank/DDBJ whole genome shotgun (WGS) entry which is preliminary data.</text>
</comment>
<feature type="domain" description="Flagellin N-terminal" evidence="5">
    <location>
        <begin position="9"/>
        <end position="141"/>
    </location>
</feature>